<dbReference type="PANTHER" id="PTHR30437">
    <property type="entry name" value="TRANSCRIPTION ELONGATION FACTOR GREA"/>
    <property type="match status" value="1"/>
</dbReference>
<keyword evidence="12" id="KW-0648">Protein biosynthesis</keyword>
<dbReference type="GO" id="GO:0003677">
    <property type="term" value="F:DNA binding"/>
    <property type="evidence" value="ECO:0007669"/>
    <property type="project" value="UniProtKB-UniRule"/>
</dbReference>
<feature type="domain" description="Transcription elongation factor GreA/GreB N-terminal" evidence="11">
    <location>
        <begin position="4"/>
        <end position="74"/>
    </location>
</feature>
<evidence type="ECO:0000259" key="11">
    <source>
        <dbReference type="Pfam" id="PF03449"/>
    </source>
</evidence>
<comment type="similarity">
    <text evidence="1 8 9">Belongs to the GreA/GreB family.</text>
</comment>
<keyword evidence="13" id="KW-1185">Reference proteome</keyword>
<dbReference type="PROSITE" id="PS00830">
    <property type="entry name" value="GREAB_2"/>
    <property type="match status" value="1"/>
</dbReference>
<dbReference type="FunFam" id="1.10.287.180:FF:000001">
    <property type="entry name" value="Transcription elongation factor GreA"/>
    <property type="match status" value="1"/>
</dbReference>
<dbReference type="InterPro" id="IPR001437">
    <property type="entry name" value="Tscrpt_elong_fac_GreA/B_C"/>
</dbReference>
<dbReference type="InterPro" id="IPR036805">
    <property type="entry name" value="Tscrpt_elong_fac_GreA/B_N_sf"/>
</dbReference>
<evidence type="ECO:0000256" key="6">
    <source>
        <dbReference type="ARBA" id="ARBA00024916"/>
    </source>
</evidence>
<dbReference type="Gene3D" id="1.10.287.180">
    <property type="entry name" value="Transcription elongation factor, GreA/GreB, N-terminal domain"/>
    <property type="match status" value="1"/>
</dbReference>
<dbReference type="Proteomes" id="UP001165427">
    <property type="component" value="Unassembled WGS sequence"/>
</dbReference>
<comment type="caution">
    <text evidence="12">The sequence shown here is derived from an EMBL/GenBank/DDBJ whole genome shotgun (WGS) entry which is preliminary data.</text>
</comment>
<dbReference type="InterPro" id="IPR006359">
    <property type="entry name" value="Tscrpt_elong_fac_GreA"/>
</dbReference>
<comment type="function">
    <text evidence="6 8 9">Necessary for efficient RNA polymerase transcription elongation past template-encoded arresting sites. The arresting sites in DNA have the property of trapping a certain fraction of elongating RNA polymerases that pass through, resulting in locked ternary complexes. Cleavage of the nascent transcript by cleavage factors such as GreA or GreB allows the resumption of elongation from the new 3'terminus. GreA releases sequences of 2 to 3 nucleotides.</text>
</comment>
<feature type="domain" description="Transcription elongation factor GreA/GreB C-terminal" evidence="10">
    <location>
        <begin position="81"/>
        <end position="154"/>
    </location>
</feature>
<organism evidence="12 13">
    <name type="scientific">Desulfatitalea alkaliphila</name>
    <dbReference type="NCBI Taxonomy" id="2929485"/>
    <lineage>
        <taxon>Bacteria</taxon>
        <taxon>Pseudomonadati</taxon>
        <taxon>Thermodesulfobacteriota</taxon>
        <taxon>Desulfobacteria</taxon>
        <taxon>Desulfobacterales</taxon>
        <taxon>Desulfosarcinaceae</taxon>
        <taxon>Desulfatitalea</taxon>
    </lineage>
</organism>
<evidence type="ECO:0000256" key="9">
    <source>
        <dbReference type="RuleBase" id="RU000556"/>
    </source>
</evidence>
<dbReference type="EMBL" id="JALJRB010000016">
    <property type="protein sequence ID" value="MCJ8501733.1"/>
    <property type="molecule type" value="Genomic_DNA"/>
</dbReference>
<dbReference type="SUPFAM" id="SSF54534">
    <property type="entry name" value="FKBP-like"/>
    <property type="match status" value="1"/>
</dbReference>
<gene>
    <name evidence="8 12" type="primary">greA</name>
    <name evidence="12" type="ORF">MRX98_14210</name>
</gene>
<dbReference type="GO" id="GO:0032784">
    <property type="term" value="P:regulation of DNA-templated transcription elongation"/>
    <property type="evidence" value="ECO:0007669"/>
    <property type="project" value="UniProtKB-UniRule"/>
</dbReference>
<evidence type="ECO:0000256" key="7">
    <source>
        <dbReference type="ARBA" id="ARBA00030776"/>
    </source>
</evidence>
<dbReference type="GO" id="GO:0006354">
    <property type="term" value="P:DNA-templated transcription elongation"/>
    <property type="evidence" value="ECO:0007669"/>
    <property type="project" value="TreeGrafter"/>
</dbReference>
<dbReference type="PANTHER" id="PTHR30437:SF4">
    <property type="entry name" value="TRANSCRIPTION ELONGATION FACTOR GREA"/>
    <property type="match status" value="1"/>
</dbReference>
<dbReference type="InterPro" id="IPR028624">
    <property type="entry name" value="Tscrpt_elong_fac_GreA/B"/>
</dbReference>
<dbReference type="FunFam" id="3.10.50.30:FF:000001">
    <property type="entry name" value="Transcription elongation factor GreA"/>
    <property type="match status" value="1"/>
</dbReference>
<evidence type="ECO:0000313" key="13">
    <source>
        <dbReference type="Proteomes" id="UP001165427"/>
    </source>
</evidence>
<evidence type="ECO:0000256" key="3">
    <source>
        <dbReference type="ARBA" id="ARBA00023015"/>
    </source>
</evidence>
<evidence type="ECO:0000256" key="4">
    <source>
        <dbReference type="ARBA" id="ARBA00023125"/>
    </source>
</evidence>
<keyword evidence="3 8" id="KW-0805">Transcription regulation</keyword>
<dbReference type="GO" id="GO:0003746">
    <property type="term" value="F:translation elongation factor activity"/>
    <property type="evidence" value="ECO:0007669"/>
    <property type="project" value="UniProtKB-KW"/>
</dbReference>
<dbReference type="NCBIfam" id="TIGR01462">
    <property type="entry name" value="greA"/>
    <property type="match status" value="1"/>
</dbReference>
<dbReference type="InterPro" id="IPR023459">
    <property type="entry name" value="Tscrpt_elong_fac_GreA/B_fam"/>
</dbReference>
<keyword evidence="12" id="KW-0251">Elongation factor</keyword>
<dbReference type="InterPro" id="IPR022691">
    <property type="entry name" value="Tscrpt_elong_fac_GreA/B_N"/>
</dbReference>
<dbReference type="NCBIfam" id="NF001264">
    <property type="entry name" value="PRK00226.1-5"/>
    <property type="match status" value="1"/>
</dbReference>
<dbReference type="HAMAP" id="MF_00105">
    <property type="entry name" value="GreA_GreB"/>
    <property type="match status" value="1"/>
</dbReference>
<dbReference type="NCBIfam" id="NF001261">
    <property type="entry name" value="PRK00226.1-2"/>
    <property type="match status" value="1"/>
</dbReference>
<dbReference type="SUPFAM" id="SSF46557">
    <property type="entry name" value="GreA transcript cleavage protein, N-terminal domain"/>
    <property type="match status" value="1"/>
</dbReference>
<evidence type="ECO:0000256" key="1">
    <source>
        <dbReference type="ARBA" id="ARBA00008213"/>
    </source>
</evidence>
<protein>
    <recommendedName>
        <fullName evidence="2 8">Transcription elongation factor GreA</fullName>
    </recommendedName>
    <alternativeName>
        <fullName evidence="7 8">Transcript cleavage factor GreA</fullName>
    </alternativeName>
</protein>
<keyword evidence="4 8" id="KW-0238">DNA-binding</keyword>
<dbReference type="NCBIfam" id="NF001263">
    <property type="entry name" value="PRK00226.1-4"/>
    <property type="match status" value="1"/>
</dbReference>
<evidence type="ECO:0000313" key="12">
    <source>
        <dbReference type="EMBL" id="MCJ8501733.1"/>
    </source>
</evidence>
<dbReference type="GO" id="GO:0070063">
    <property type="term" value="F:RNA polymerase binding"/>
    <property type="evidence" value="ECO:0007669"/>
    <property type="project" value="InterPro"/>
</dbReference>
<evidence type="ECO:0000256" key="5">
    <source>
        <dbReference type="ARBA" id="ARBA00023163"/>
    </source>
</evidence>
<sequence length="155" mass="17218">MDRVPITPRGYEALKKELTQLVSVERPLVIKAIEEARAHGDLSENAEFEAAKERQAFIEARANELKFKLGNADIIDPDKLPRDRAVFASRVLLANVDTGEEVEYQLVGPDESDIKEGRISVASPLGRAIIGRRPGDEIVLEAPAGKRTYELVEIR</sequence>
<dbReference type="Gene3D" id="3.10.50.30">
    <property type="entry name" value="Transcription elongation factor, GreA/GreB, C-terminal domain"/>
    <property type="match status" value="1"/>
</dbReference>
<proteinExistence type="inferred from homology"/>
<reference evidence="12" key="1">
    <citation type="submission" date="2022-04" db="EMBL/GenBank/DDBJ databases">
        <title>Desulfatitalea alkaliphila sp. nov., a novel anaerobic sulfate-reducing bacterium isolated from terrestrial mud volcano, Taman Peninsula, Russia.</title>
        <authorList>
            <person name="Khomyakova M.A."/>
            <person name="Merkel A.Y."/>
            <person name="Slobodkin A.I."/>
        </authorList>
    </citation>
    <scope>NUCLEOTIDE SEQUENCE</scope>
    <source>
        <strain evidence="12">M08but</strain>
    </source>
</reference>
<dbReference type="PIRSF" id="PIRSF006092">
    <property type="entry name" value="GreA_GreB"/>
    <property type="match status" value="1"/>
</dbReference>
<accession>A0AA41UQV2</accession>
<keyword evidence="5 8" id="KW-0804">Transcription</keyword>
<dbReference type="InterPro" id="IPR018151">
    <property type="entry name" value="TF_GreA/GreB_CS"/>
</dbReference>
<evidence type="ECO:0000256" key="2">
    <source>
        <dbReference type="ARBA" id="ARBA00013729"/>
    </source>
</evidence>
<evidence type="ECO:0000259" key="10">
    <source>
        <dbReference type="Pfam" id="PF01272"/>
    </source>
</evidence>
<dbReference type="InterPro" id="IPR036953">
    <property type="entry name" value="GreA/GreB_C_sf"/>
</dbReference>
<evidence type="ECO:0000256" key="8">
    <source>
        <dbReference type="HAMAP-Rule" id="MF_00105"/>
    </source>
</evidence>
<dbReference type="Pfam" id="PF01272">
    <property type="entry name" value="GreA_GreB"/>
    <property type="match status" value="1"/>
</dbReference>
<dbReference type="Pfam" id="PF03449">
    <property type="entry name" value="GreA_GreB_N"/>
    <property type="match status" value="1"/>
</dbReference>
<dbReference type="AlphaFoldDB" id="A0AA41UQV2"/>
<name>A0AA41UQV2_9BACT</name>